<feature type="transmembrane region" description="Helical" evidence="6">
    <location>
        <begin position="252"/>
        <end position="272"/>
    </location>
</feature>
<proteinExistence type="predicted"/>
<gene>
    <name evidence="7" type="ORF">BO223_10940</name>
</gene>
<feature type="transmembrane region" description="Helical" evidence="6">
    <location>
        <begin position="358"/>
        <end position="381"/>
    </location>
</feature>
<feature type="transmembrane region" description="Helical" evidence="6">
    <location>
        <begin position="12"/>
        <end position="32"/>
    </location>
</feature>
<dbReference type="AlphaFoldDB" id="A0A1Q9YHV3"/>
<evidence type="ECO:0000256" key="1">
    <source>
        <dbReference type="ARBA" id="ARBA00004651"/>
    </source>
</evidence>
<comment type="subcellular location">
    <subcellularLocation>
        <location evidence="1">Cell membrane</location>
        <topology evidence="1">Multi-pass membrane protein</topology>
    </subcellularLocation>
</comment>
<feature type="transmembrane region" description="Helical" evidence="6">
    <location>
        <begin position="293"/>
        <end position="318"/>
    </location>
</feature>
<evidence type="ECO:0000256" key="2">
    <source>
        <dbReference type="ARBA" id="ARBA00022475"/>
    </source>
</evidence>
<evidence type="ECO:0000313" key="8">
    <source>
        <dbReference type="Proteomes" id="UP000186758"/>
    </source>
</evidence>
<feature type="transmembrane region" description="Helical" evidence="6">
    <location>
        <begin position="444"/>
        <end position="462"/>
    </location>
</feature>
<dbReference type="PANTHER" id="PTHR30250">
    <property type="entry name" value="PST FAMILY PREDICTED COLANIC ACID TRANSPORTER"/>
    <property type="match status" value="1"/>
</dbReference>
<comment type="caution">
    <text evidence="7">The sequence shown here is derived from an EMBL/GenBank/DDBJ whole genome shotgun (WGS) entry which is preliminary data.</text>
</comment>
<dbReference type="InterPro" id="IPR050833">
    <property type="entry name" value="Poly_Biosynth_Transport"/>
</dbReference>
<dbReference type="CDD" id="cd13128">
    <property type="entry name" value="MATE_Wzx_like"/>
    <property type="match status" value="1"/>
</dbReference>
<name>A0A1Q9YHV3_9FIRM</name>
<keyword evidence="4 6" id="KW-1133">Transmembrane helix</keyword>
<feature type="transmembrane region" description="Helical" evidence="6">
    <location>
        <begin position="330"/>
        <end position="346"/>
    </location>
</feature>
<feature type="transmembrane region" description="Helical" evidence="6">
    <location>
        <begin position="117"/>
        <end position="137"/>
    </location>
</feature>
<dbReference type="Proteomes" id="UP000186758">
    <property type="component" value="Unassembled WGS sequence"/>
</dbReference>
<dbReference type="RefSeq" id="WP_075886176.1">
    <property type="nucleotide sequence ID" value="NZ_MPJZ01000093.1"/>
</dbReference>
<feature type="transmembrane region" description="Helical" evidence="6">
    <location>
        <begin position="44"/>
        <end position="67"/>
    </location>
</feature>
<feature type="transmembrane region" description="Helical" evidence="6">
    <location>
        <begin position="171"/>
        <end position="188"/>
    </location>
</feature>
<organism evidence="7 8">
    <name type="scientific">Faecalibaculum rodentium</name>
    <dbReference type="NCBI Taxonomy" id="1702221"/>
    <lineage>
        <taxon>Bacteria</taxon>
        <taxon>Bacillati</taxon>
        <taxon>Bacillota</taxon>
        <taxon>Erysipelotrichia</taxon>
        <taxon>Erysipelotrichales</taxon>
        <taxon>Erysipelotrichaceae</taxon>
        <taxon>Faecalibaculum</taxon>
    </lineage>
</organism>
<dbReference type="PANTHER" id="PTHR30250:SF11">
    <property type="entry name" value="O-ANTIGEN TRANSPORTER-RELATED"/>
    <property type="match status" value="1"/>
</dbReference>
<sequence length="479" mass="54329">MKKRNSLLINTFYNAAYNGMNVLFPLITIPYLSRVLLADGIGKVNYATNIVSWFLMFASLGIPRYGVREVAKVRDSKGKLNHIFTELFLINFCSTVFCSIVYIFIIFFYPYFEKKQLLYLMVGMQLFLNVFNVDWFYQGLEEYGYITKRSLIVKSLSIVAIFSFVHTKSDYIIYASIQSVALAGNYIFNMSNIFKYVSFSVKGIHIYKHVLPIVVLLSTQFAVNIYALLDTTMLGWWSSDNVIGYYSNSQKIIKTIAVFTASLGGVLLPHLVQYIRDSQYDKLREISNKILGIILYICIPITLGLFFLADDLVLVLFGKDFIPAIETMRIFAPFIIFTTVGNLYGTQLLMSLGEEKKLLISVVIGAVINFLLNYILIRLYYQNGAAFASVITEFIVMILQIKFVAPYMRLHIGSKTAKNILIENITMCMAVILVKRIVSNSVAVLAFGTLFGTTIYVLVSAIRKDAIAEDIIKRVSQSK</sequence>
<dbReference type="GO" id="GO:0005886">
    <property type="term" value="C:plasma membrane"/>
    <property type="evidence" value="ECO:0007669"/>
    <property type="project" value="UniProtKB-SubCell"/>
</dbReference>
<keyword evidence="2" id="KW-1003">Cell membrane</keyword>
<dbReference type="InterPro" id="IPR002797">
    <property type="entry name" value="Polysacc_synth"/>
</dbReference>
<evidence type="ECO:0000313" key="7">
    <source>
        <dbReference type="EMBL" id="OLU43731.1"/>
    </source>
</evidence>
<dbReference type="Pfam" id="PF01943">
    <property type="entry name" value="Polysacc_synt"/>
    <property type="match status" value="1"/>
</dbReference>
<feature type="transmembrane region" description="Helical" evidence="6">
    <location>
        <begin position="88"/>
        <end position="111"/>
    </location>
</feature>
<evidence type="ECO:0000256" key="6">
    <source>
        <dbReference type="SAM" id="Phobius"/>
    </source>
</evidence>
<keyword evidence="5 6" id="KW-0472">Membrane</keyword>
<feature type="transmembrane region" description="Helical" evidence="6">
    <location>
        <begin position="149"/>
        <end position="165"/>
    </location>
</feature>
<feature type="transmembrane region" description="Helical" evidence="6">
    <location>
        <begin position="387"/>
        <end position="408"/>
    </location>
</feature>
<evidence type="ECO:0000256" key="5">
    <source>
        <dbReference type="ARBA" id="ARBA00023136"/>
    </source>
</evidence>
<keyword evidence="3 6" id="KW-0812">Transmembrane</keyword>
<reference evidence="7 8" key="1">
    <citation type="submission" date="2016-11" db="EMBL/GenBank/DDBJ databases">
        <title>Description of two novel members of the family Erysipelotrichaceae: Ileibacterium lipovorans gen. nov., sp. nov. and Dubosiella newyorkensis, gen. nov., sp. nov.</title>
        <authorList>
            <person name="Cox L.M."/>
            <person name="Sohn J."/>
            <person name="Tyrrell K.L."/>
            <person name="Citron D.M."/>
            <person name="Lawson P.A."/>
            <person name="Patel N.B."/>
            <person name="Iizumi T."/>
            <person name="Perez-Perez G.I."/>
            <person name="Goldstein E.J."/>
            <person name="Blaser M.J."/>
        </authorList>
    </citation>
    <scope>NUCLEOTIDE SEQUENCE [LARGE SCALE GENOMIC DNA]</scope>
    <source>
        <strain evidence="7 8">NYU-BL-K8</strain>
    </source>
</reference>
<evidence type="ECO:0000256" key="4">
    <source>
        <dbReference type="ARBA" id="ARBA00022989"/>
    </source>
</evidence>
<protein>
    <submittedName>
        <fullName evidence="7">Uncharacterized protein</fullName>
    </submittedName>
</protein>
<feature type="transmembrane region" description="Helical" evidence="6">
    <location>
        <begin position="209"/>
        <end position="229"/>
    </location>
</feature>
<dbReference type="EMBL" id="MPJZ01000093">
    <property type="protein sequence ID" value="OLU43731.1"/>
    <property type="molecule type" value="Genomic_DNA"/>
</dbReference>
<evidence type="ECO:0000256" key="3">
    <source>
        <dbReference type="ARBA" id="ARBA00022692"/>
    </source>
</evidence>
<accession>A0A1Q9YHV3</accession>